<evidence type="ECO:0000313" key="7">
    <source>
        <dbReference type="Proteomes" id="UP000466864"/>
    </source>
</evidence>
<sequence>MDYAENRIRQLSRRYYNQGLDRAKVRDLSGAAEKLRICLHLDRSFTDARNLLGLIYMETGETVAALQEWIISSNLKPAGNPASEYIRRVRENQRELQNRNRSIRGYNEALRSCREGHDDIALIRLRRAVVLNPKFVRAYQLMALIEINNGKLSAARRALKKAEAVDVCNPVTRLYLREVEEQTGAENRKKRREEELEESESDRVKRRNVFFRATPPYVSLMNLLIGIAVGVLAVFFLAVPAAVSRASADANSRLTDYSNTIAEQTNTISGLQSQIQESQSSADKAAQDQSSAETTTGAYEALLKAYQSYESENYTDVIDQLQNVDSSLLSTDAKNLYTTIYDASRSNAYDSYVQDGENSYYQGDYAAAAESLQKAVDIQADDFDIISLLANAYTNAGNTDKAITAWQLIVDNMPDTDYSSYASGMIQQLGGTVKESSSGQGASGTASDGTTGSTGGTAGTGTDTAGTGTDATGTGTDTADTGTDTTGTGTDTAGTGVENGYGG</sequence>
<dbReference type="AlphaFoldDB" id="A0A7X2P7K8"/>
<dbReference type="RefSeq" id="WP_154457618.1">
    <property type="nucleotide sequence ID" value="NZ_VUMV01000003.1"/>
</dbReference>
<accession>A0A7X2P7K8</accession>
<feature type="repeat" description="TPR" evidence="3">
    <location>
        <begin position="349"/>
        <end position="382"/>
    </location>
</feature>
<proteinExistence type="predicted"/>
<organism evidence="6 7">
    <name type="scientific">Bilifractor porci</name>
    <dbReference type="NCBI Taxonomy" id="2606636"/>
    <lineage>
        <taxon>Bacteria</taxon>
        <taxon>Bacillati</taxon>
        <taxon>Bacillota</taxon>
        <taxon>Clostridia</taxon>
        <taxon>Lachnospirales</taxon>
        <taxon>Lachnospiraceae</taxon>
        <taxon>Bilifractor</taxon>
    </lineage>
</organism>
<keyword evidence="5" id="KW-1133">Transmembrane helix</keyword>
<keyword evidence="5" id="KW-0472">Membrane</keyword>
<dbReference type="PROSITE" id="PS50005">
    <property type="entry name" value="TPR"/>
    <property type="match status" value="1"/>
</dbReference>
<evidence type="ECO:0000256" key="4">
    <source>
        <dbReference type="SAM" id="MobiDB-lite"/>
    </source>
</evidence>
<dbReference type="Pfam" id="PF13432">
    <property type="entry name" value="TPR_16"/>
    <property type="match status" value="1"/>
</dbReference>
<dbReference type="SUPFAM" id="SSF48452">
    <property type="entry name" value="TPR-like"/>
    <property type="match status" value="2"/>
</dbReference>
<reference evidence="6 7" key="1">
    <citation type="submission" date="2019-08" db="EMBL/GenBank/DDBJ databases">
        <title>In-depth cultivation of the pig gut microbiome towards novel bacterial diversity and tailored functional studies.</title>
        <authorList>
            <person name="Wylensek D."/>
            <person name="Hitch T.C.A."/>
            <person name="Clavel T."/>
        </authorList>
    </citation>
    <scope>NUCLEOTIDE SEQUENCE [LARGE SCALE GENOMIC DNA]</scope>
    <source>
        <strain evidence="6 7">Oil+RF-744-WCA-WT-13</strain>
    </source>
</reference>
<dbReference type="InterPro" id="IPR051012">
    <property type="entry name" value="CellSynth/LPSAsmb/PSIAsmb"/>
</dbReference>
<keyword evidence="7" id="KW-1185">Reference proteome</keyword>
<keyword evidence="5" id="KW-0812">Transmembrane</keyword>
<dbReference type="Gene3D" id="1.25.40.10">
    <property type="entry name" value="Tetratricopeptide repeat domain"/>
    <property type="match status" value="3"/>
</dbReference>
<name>A0A7X2P7K8_9FIRM</name>
<dbReference type="SMART" id="SM00028">
    <property type="entry name" value="TPR"/>
    <property type="match status" value="5"/>
</dbReference>
<evidence type="ECO:0000256" key="5">
    <source>
        <dbReference type="SAM" id="Phobius"/>
    </source>
</evidence>
<dbReference type="Proteomes" id="UP000466864">
    <property type="component" value="Unassembled WGS sequence"/>
</dbReference>
<protein>
    <submittedName>
        <fullName evidence="6">Tetratricopeptide repeat protein</fullName>
    </submittedName>
</protein>
<dbReference type="InterPro" id="IPR011990">
    <property type="entry name" value="TPR-like_helical_dom_sf"/>
</dbReference>
<dbReference type="PANTHER" id="PTHR45586:SF1">
    <property type="entry name" value="LIPOPOLYSACCHARIDE ASSEMBLY PROTEIN B"/>
    <property type="match status" value="1"/>
</dbReference>
<feature type="region of interest" description="Disordered" evidence="4">
    <location>
        <begin position="271"/>
        <end position="292"/>
    </location>
</feature>
<evidence type="ECO:0000256" key="3">
    <source>
        <dbReference type="PROSITE-ProRule" id="PRU00339"/>
    </source>
</evidence>
<keyword evidence="1" id="KW-0677">Repeat</keyword>
<comment type="caution">
    <text evidence="6">The sequence shown here is derived from an EMBL/GenBank/DDBJ whole genome shotgun (WGS) entry which is preliminary data.</text>
</comment>
<dbReference type="PANTHER" id="PTHR45586">
    <property type="entry name" value="TPR REPEAT-CONTAINING PROTEIN PA4667"/>
    <property type="match status" value="1"/>
</dbReference>
<feature type="compositionally biased region" description="Low complexity" evidence="4">
    <location>
        <begin position="460"/>
        <end position="496"/>
    </location>
</feature>
<dbReference type="Pfam" id="PF14559">
    <property type="entry name" value="TPR_19"/>
    <property type="match status" value="1"/>
</dbReference>
<feature type="transmembrane region" description="Helical" evidence="5">
    <location>
        <begin position="220"/>
        <end position="243"/>
    </location>
</feature>
<evidence type="ECO:0000256" key="2">
    <source>
        <dbReference type="ARBA" id="ARBA00022803"/>
    </source>
</evidence>
<feature type="compositionally biased region" description="Low complexity" evidence="4">
    <location>
        <begin position="276"/>
        <end position="292"/>
    </location>
</feature>
<evidence type="ECO:0000313" key="6">
    <source>
        <dbReference type="EMBL" id="MST81702.1"/>
    </source>
</evidence>
<keyword evidence="2 3" id="KW-0802">TPR repeat</keyword>
<dbReference type="InterPro" id="IPR019734">
    <property type="entry name" value="TPR_rpt"/>
</dbReference>
<evidence type="ECO:0000256" key="1">
    <source>
        <dbReference type="ARBA" id="ARBA00022737"/>
    </source>
</evidence>
<dbReference type="EMBL" id="VUMV01000003">
    <property type="protein sequence ID" value="MST81702.1"/>
    <property type="molecule type" value="Genomic_DNA"/>
</dbReference>
<gene>
    <name evidence="6" type="ORF">FYJ60_05175</name>
</gene>
<feature type="region of interest" description="Disordered" evidence="4">
    <location>
        <begin position="432"/>
        <end position="503"/>
    </location>
</feature>